<accession>A0AB73PZS1</accession>
<comment type="caution">
    <text evidence="1">The sequence shown here is derived from an EMBL/GenBank/DDBJ whole genome shotgun (WGS) entry which is preliminary data.</text>
</comment>
<dbReference type="EMBL" id="NHOG01000024">
    <property type="protein sequence ID" value="OVZ78428.1"/>
    <property type="molecule type" value="Genomic_DNA"/>
</dbReference>
<gene>
    <name evidence="1" type="ORF">CBW52_18975</name>
</gene>
<sequence length="160" mass="18528">MESRPYKLGDFADQLIKIFDRSHHCFLYLLESSFQQTRCLSDADLTAMMEYVQTTIGTMKIEQCLTNLGDENRLSLSELTYLSDAAKDICKSHSICLDIYVTRHRYCDFSETEIETINQSKQSLKEKSGNYVSTYKYRHFNLIITTNLTKNTTEIDVCVS</sequence>
<keyword evidence="2" id="KW-1185">Reference proteome</keyword>
<dbReference type="Proteomes" id="UP000195840">
    <property type="component" value="Unassembled WGS sequence"/>
</dbReference>
<evidence type="ECO:0000313" key="1">
    <source>
        <dbReference type="EMBL" id="OVZ78428.1"/>
    </source>
</evidence>
<name>A0AB73PZS1_YERKR</name>
<protein>
    <submittedName>
        <fullName evidence="1">Uncharacterized protein</fullName>
    </submittedName>
</protein>
<dbReference type="AlphaFoldDB" id="A0AB73PZS1"/>
<organism evidence="1 2">
    <name type="scientific">Yersinia kristensenii</name>
    <dbReference type="NCBI Taxonomy" id="28152"/>
    <lineage>
        <taxon>Bacteria</taxon>
        <taxon>Pseudomonadati</taxon>
        <taxon>Pseudomonadota</taxon>
        <taxon>Gammaproteobacteria</taxon>
        <taxon>Enterobacterales</taxon>
        <taxon>Yersiniaceae</taxon>
        <taxon>Yersinia</taxon>
    </lineage>
</organism>
<evidence type="ECO:0000313" key="2">
    <source>
        <dbReference type="Proteomes" id="UP000195840"/>
    </source>
</evidence>
<proteinExistence type="predicted"/>
<reference evidence="1 2" key="1">
    <citation type="submission" date="2017-05" db="EMBL/GenBank/DDBJ databases">
        <title>Whole genome sequencing of Yersinia kristensenii.</title>
        <authorList>
            <person name="Campioni F."/>
        </authorList>
    </citation>
    <scope>NUCLEOTIDE SEQUENCE [LARGE SCALE GENOMIC DNA]</scope>
    <source>
        <strain evidence="1 2">CFSAN060538</strain>
    </source>
</reference>